<dbReference type="EMBL" id="JANBUL010000086">
    <property type="protein sequence ID" value="KAJ2781982.1"/>
    <property type="molecule type" value="Genomic_DNA"/>
</dbReference>
<dbReference type="CDD" id="cd03440">
    <property type="entry name" value="hot_dog"/>
    <property type="match status" value="1"/>
</dbReference>
<evidence type="ECO:0000259" key="1">
    <source>
        <dbReference type="Pfam" id="PF03061"/>
    </source>
</evidence>
<dbReference type="OrthoDB" id="506431at2759"/>
<keyword evidence="3" id="KW-1185">Reference proteome</keyword>
<feature type="domain" description="Thioesterase" evidence="1">
    <location>
        <begin position="128"/>
        <end position="186"/>
    </location>
</feature>
<evidence type="ECO:0000313" key="3">
    <source>
        <dbReference type="Proteomes" id="UP001140217"/>
    </source>
</evidence>
<reference evidence="2" key="1">
    <citation type="submission" date="2022-07" db="EMBL/GenBank/DDBJ databases">
        <title>Phylogenomic reconstructions and comparative analyses of Kickxellomycotina fungi.</title>
        <authorList>
            <person name="Reynolds N.K."/>
            <person name="Stajich J.E."/>
            <person name="Barry K."/>
            <person name="Grigoriev I.V."/>
            <person name="Crous P."/>
            <person name="Smith M.E."/>
        </authorList>
    </citation>
    <scope>NUCLEOTIDE SEQUENCE</scope>
    <source>
        <strain evidence="2">NBRC 105414</strain>
    </source>
</reference>
<name>A0A9W8HBT0_9FUNG</name>
<dbReference type="InterPro" id="IPR029069">
    <property type="entry name" value="HotDog_dom_sf"/>
</dbReference>
<comment type="caution">
    <text evidence="2">The sequence shown here is derived from an EMBL/GenBank/DDBJ whole genome shotgun (WGS) entry which is preliminary data.</text>
</comment>
<dbReference type="SUPFAM" id="SSF54637">
    <property type="entry name" value="Thioesterase/thiol ester dehydrase-isomerase"/>
    <property type="match status" value="1"/>
</dbReference>
<dbReference type="Gene3D" id="3.10.129.10">
    <property type="entry name" value="Hotdog Thioesterase"/>
    <property type="match status" value="1"/>
</dbReference>
<dbReference type="AlphaFoldDB" id="A0A9W8HBT0"/>
<accession>A0A9W8HBT0</accession>
<dbReference type="InterPro" id="IPR006683">
    <property type="entry name" value="Thioestr_dom"/>
</dbReference>
<protein>
    <recommendedName>
        <fullName evidence="1">Thioesterase domain-containing protein</fullName>
    </recommendedName>
</protein>
<evidence type="ECO:0000313" key="2">
    <source>
        <dbReference type="EMBL" id="KAJ2781982.1"/>
    </source>
</evidence>
<proteinExistence type="predicted"/>
<gene>
    <name evidence="2" type="ORF">H4R18_002538</name>
</gene>
<dbReference type="Pfam" id="PF03061">
    <property type="entry name" value="4HBT"/>
    <property type="match status" value="1"/>
</dbReference>
<sequence>MLKSRAAAGAAVLARRLLAPLIAKSAADIIRERASLAAVAELAARAECSRVDVAAALRRVTSIDSHIGCDAISTVPPLVFGWRGAGAACMAQLALDKVPPEQRPSAQFAVPMVTLIEHVDGNASGHPGLIHGGMTAVMAQTAASLAAALNAAPGAAVGPRALNMDYRKPIRTGSFVKIHAWPYELRPGGLRAAVHIYGLGGEVLVEATADLAV</sequence>
<organism evidence="2 3">
    <name type="scientific">Coemansia javaensis</name>
    <dbReference type="NCBI Taxonomy" id="2761396"/>
    <lineage>
        <taxon>Eukaryota</taxon>
        <taxon>Fungi</taxon>
        <taxon>Fungi incertae sedis</taxon>
        <taxon>Zoopagomycota</taxon>
        <taxon>Kickxellomycotina</taxon>
        <taxon>Kickxellomycetes</taxon>
        <taxon>Kickxellales</taxon>
        <taxon>Kickxellaceae</taxon>
        <taxon>Coemansia</taxon>
    </lineage>
</organism>
<dbReference type="Proteomes" id="UP001140217">
    <property type="component" value="Unassembled WGS sequence"/>
</dbReference>